<comment type="similarity">
    <text evidence="1 7">Belongs to the aminoglycoside phosphotransferase family.</text>
</comment>
<dbReference type="KEGG" id="kbs:EPA93_24010"/>
<dbReference type="InterPro" id="IPR002575">
    <property type="entry name" value="Aminoglycoside_PTrfase"/>
</dbReference>
<keyword evidence="12" id="KW-1185">Reference proteome</keyword>
<dbReference type="EMBL" id="CP035758">
    <property type="protein sequence ID" value="QBD78879.1"/>
    <property type="molecule type" value="Genomic_DNA"/>
</dbReference>
<dbReference type="CDD" id="cd05150">
    <property type="entry name" value="APH"/>
    <property type="match status" value="1"/>
</dbReference>
<proteinExistence type="inferred from homology"/>
<feature type="domain" description="Aminoglycoside phosphotransferase" evidence="10">
    <location>
        <begin position="20"/>
        <end position="243"/>
    </location>
</feature>
<keyword evidence="9" id="KW-0460">Magnesium</keyword>
<sequence>MLLAGLPPALRALLESGASWQPITIGCSGASVFRIGDRYLKIAPHGAADSLCEEEERLQWLYGRLPVPEVYYYGRDAEREYLLMSEVVGTMACEEVFKTDMERLVVLMAQGLHMVHAVEIADCPFDQRLSIRLEEARRRMLAGQVDEEDFDEERRGLGVRQLYAQLLQARPASEDLVFTHGDFCLPNILIDREEMRVNGFIDLGRCGIADRYQDIALACRSLAFNLGPEWIPQFLDAYGLSSVEQDKVHFYQLLDEFF</sequence>
<reference evidence="11 12" key="1">
    <citation type="submission" date="2019-01" db="EMBL/GenBank/DDBJ databases">
        <title>Ktedonosporobacter rubrisoli SCAWS-G2.</title>
        <authorList>
            <person name="Huang Y."/>
            <person name="Yan B."/>
        </authorList>
    </citation>
    <scope>NUCLEOTIDE SEQUENCE [LARGE SCALE GENOMIC DNA]</scope>
    <source>
        <strain evidence="11 12">SCAWS-G2</strain>
    </source>
</reference>
<dbReference type="GO" id="GO:0005524">
    <property type="term" value="F:ATP binding"/>
    <property type="evidence" value="ECO:0007669"/>
    <property type="project" value="UniProtKB-KW"/>
</dbReference>
<dbReference type="GO" id="GO:0046872">
    <property type="term" value="F:metal ion binding"/>
    <property type="evidence" value="ECO:0007669"/>
    <property type="project" value="UniProtKB-KW"/>
</dbReference>
<keyword evidence="9" id="KW-0479">Metal-binding</keyword>
<dbReference type="PANTHER" id="PTHR21310">
    <property type="entry name" value="AMINOGLYCOSIDE PHOSPHOTRANSFERASE-RELATED-RELATED"/>
    <property type="match status" value="1"/>
</dbReference>
<dbReference type="InterPro" id="IPR011009">
    <property type="entry name" value="Kinase-like_dom_sf"/>
</dbReference>
<keyword evidence="4 7" id="KW-0418">Kinase</keyword>
<dbReference type="GO" id="GO:0016301">
    <property type="term" value="F:kinase activity"/>
    <property type="evidence" value="ECO:0007669"/>
    <property type="project" value="UniProtKB-KW"/>
</dbReference>
<feature type="active site" description="Proton acceptor" evidence="8">
    <location>
        <position position="182"/>
    </location>
</feature>
<dbReference type="GO" id="GO:0046677">
    <property type="term" value="P:response to antibiotic"/>
    <property type="evidence" value="ECO:0007669"/>
    <property type="project" value="UniProtKB-KW"/>
</dbReference>
<evidence type="ECO:0000256" key="7">
    <source>
        <dbReference type="PIRNR" id="PIRNR000706"/>
    </source>
</evidence>
<keyword evidence="6 7" id="KW-0046">Antibiotic resistance</keyword>
<evidence type="ECO:0000313" key="12">
    <source>
        <dbReference type="Proteomes" id="UP000290365"/>
    </source>
</evidence>
<dbReference type="Gene3D" id="3.30.200.20">
    <property type="entry name" value="Phosphorylase Kinase, domain 1"/>
    <property type="match status" value="1"/>
</dbReference>
<accession>A0A4P6JTH1</accession>
<dbReference type="PANTHER" id="PTHR21310:SF41">
    <property type="entry name" value="3'-PHOSPHOTRANSFERASE, PUTATIVE-RELATED"/>
    <property type="match status" value="1"/>
</dbReference>
<evidence type="ECO:0000256" key="8">
    <source>
        <dbReference type="PIRSR" id="PIRSR000706-1"/>
    </source>
</evidence>
<dbReference type="Gene3D" id="3.90.1200.10">
    <property type="match status" value="1"/>
</dbReference>
<name>A0A4P6JTH1_KTERU</name>
<dbReference type="PIRSF" id="PIRSF000706">
    <property type="entry name" value="Kanamycin_kin"/>
    <property type="match status" value="1"/>
</dbReference>
<evidence type="ECO:0000259" key="10">
    <source>
        <dbReference type="Pfam" id="PF01636"/>
    </source>
</evidence>
<dbReference type="RefSeq" id="WP_129889932.1">
    <property type="nucleotide sequence ID" value="NZ_CP035758.1"/>
</dbReference>
<feature type="binding site" evidence="9">
    <location>
        <position position="202"/>
    </location>
    <ligand>
        <name>Mg(2+)</name>
        <dbReference type="ChEBI" id="CHEBI:18420"/>
    </ligand>
</feature>
<protein>
    <submittedName>
        <fullName evidence="11">Aminoglycoside 3'-phosphotransferase</fullName>
    </submittedName>
</protein>
<evidence type="ECO:0000313" key="11">
    <source>
        <dbReference type="EMBL" id="QBD78879.1"/>
    </source>
</evidence>
<evidence type="ECO:0000256" key="2">
    <source>
        <dbReference type="ARBA" id="ARBA00022679"/>
    </source>
</evidence>
<keyword evidence="3 7" id="KW-0547">Nucleotide-binding</keyword>
<evidence type="ECO:0000256" key="1">
    <source>
        <dbReference type="ARBA" id="ARBA00006219"/>
    </source>
</evidence>
<dbReference type="AlphaFoldDB" id="A0A4P6JTH1"/>
<dbReference type="NCBIfam" id="NF033068">
    <property type="entry name" value="APH_3p"/>
    <property type="match status" value="1"/>
</dbReference>
<feature type="binding site" evidence="9">
    <location>
        <position position="187"/>
    </location>
    <ligand>
        <name>Mg(2+)</name>
        <dbReference type="ChEBI" id="CHEBI:18420"/>
    </ligand>
</feature>
<keyword evidence="5 7" id="KW-0067">ATP-binding</keyword>
<evidence type="ECO:0000256" key="3">
    <source>
        <dbReference type="ARBA" id="ARBA00022741"/>
    </source>
</evidence>
<keyword evidence="2 7" id="KW-0808">Transferase</keyword>
<evidence type="ECO:0000256" key="6">
    <source>
        <dbReference type="ARBA" id="ARBA00023251"/>
    </source>
</evidence>
<dbReference type="GO" id="GO:0016773">
    <property type="term" value="F:phosphotransferase activity, alcohol group as acceptor"/>
    <property type="evidence" value="ECO:0007669"/>
    <property type="project" value="InterPro"/>
</dbReference>
<evidence type="ECO:0000256" key="5">
    <source>
        <dbReference type="ARBA" id="ARBA00022840"/>
    </source>
</evidence>
<dbReference type="Proteomes" id="UP000290365">
    <property type="component" value="Chromosome"/>
</dbReference>
<dbReference type="InterPro" id="IPR024165">
    <property type="entry name" value="Kan/Strep_kinase"/>
</dbReference>
<dbReference type="InterPro" id="IPR051678">
    <property type="entry name" value="AGP_Transferase"/>
</dbReference>
<dbReference type="SUPFAM" id="SSF56112">
    <property type="entry name" value="Protein kinase-like (PK-like)"/>
    <property type="match status" value="1"/>
</dbReference>
<evidence type="ECO:0000256" key="4">
    <source>
        <dbReference type="ARBA" id="ARBA00022777"/>
    </source>
</evidence>
<organism evidence="11 12">
    <name type="scientific">Ktedonosporobacter rubrisoli</name>
    <dbReference type="NCBI Taxonomy" id="2509675"/>
    <lineage>
        <taxon>Bacteria</taxon>
        <taxon>Bacillati</taxon>
        <taxon>Chloroflexota</taxon>
        <taxon>Ktedonobacteria</taxon>
        <taxon>Ktedonobacterales</taxon>
        <taxon>Ktedonosporobacteraceae</taxon>
        <taxon>Ktedonosporobacter</taxon>
    </lineage>
</organism>
<dbReference type="OrthoDB" id="3806873at2"/>
<gene>
    <name evidence="11" type="ORF">EPA93_24010</name>
</gene>
<evidence type="ECO:0000256" key="9">
    <source>
        <dbReference type="PIRSR" id="PIRSR000706-2"/>
    </source>
</evidence>
<dbReference type="Pfam" id="PF01636">
    <property type="entry name" value="APH"/>
    <property type="match status" value="1"/>
</dbReference>